<dbReference type="AlphaFoldDB" id="A0A6A4S324"/>
<keyword evidence="2" id="KW-0472">Membrane</keyword>
<protein>
    <submittedName>
        <fullName evidence="3">Uncharacterized protein</fullName>
    </submittedName>
</protein>
<gene>
    <name evidence="3" type="ORF">F2P81_022452</name>
</gene>
<comment type="caution">
    <text evidence="3">The sequence shown here is derived from an EMBL/GenBank/DDBJ whole genome shotgun (WGS) entry which is preliminary data.</text>
</comment>
<evidence type="ECO:0000313" key="3">
    <source>
        <dbReference type="EMBL" id="KAF0025571.1"/>
    </source>
</evidence>
<dbReference type="EMBL" id="VEVO01000020">
    <property type="protein sequence ID" value="KAF0025571.1"/>
    <property type="molecule type" value="Genomic_DNA"/>
</dbReference>
<keyword evidence="2" id="KW-1133">Transmembrane helix</keyword>
<evidence type="ECO:0000256" key="1">
    <source>
        <dbReference type="SAM" id="MobiDB-lite"/>
    </source>
</evidence>
<proteinExistence type="predicted"/>
<feature type="region of interest" description="Disordered" evidence="1">
    <location>
        <begin position="1"/>
        <end position="37"/>
    </location>
</feature>
<feature type="compositionally biased region" description="Basic residues" evidence="1">
    <location>
        <begin position="21"/>
        <end position="32"/>
    </location>
</feature>
<evidence type="ECO:0000256" key="2">
    <source>
        <dbReference type="SAM" id="Phobius"/>
    </source>
</evidence>
<name>A0A6A4S324_SCOMX</name>
<sequence length="251" mass="27112">MATQKRLPGCHIRFEPGKVTGNKKKKKKKKLSQARGGLIRLESQSTSHETFLPGADDEDAAAADVCVKESGLLNLRPEPRSCSITMATAKANIAPIFRAAISFVASLSCGSDGNDNDLIFATACNKDRLMYAHCAAELVGLLDRHRILLPVSYGNTISPVVEKERTRAAVSLFLIFPASPPPPLTKWETVVQRDDRVIFIVVLSSSVTLSSAAYAMAFVNSVLTHRPSSDSAAASDELDVWGRTLSLISSR</sequence>
<evidence type="ECO:0000313" key="4">
    <source>
        <dbReference type="Proteomes" id="UP000438429"/>
    </source>
</evidence>
<keyword evidence="2" id="KW-0812">Transmembrane</keyword>
<dbReference type="Proteomes" id="UP000438429">
    <property type="component" value="Unassembled WGS sequence"/>
</dbReference>
<reference evidence="3 4" key="1">
    <citation type="submission" date="2019-06" db="EMBL/GenBank/DDBJ databases">
        <title>Draft genomes of female and male turbot (Scophthalmus maximus).</title>
        <authorList>
            <person name="Xu H."/>
            <person name="Xu X.-W."/>
            <person name="Shao C."/>
            <person name="Chen S."/>
        </authorList>
    </citation>
    <scope>NUCLEOTIDE SEQUENCE [LARGE SCALE GENOMIC DNA]</scope>
    <source>
        <strain evidence="3">Ysfricsl-2016a</strain>
        <tissue evidence="3">Blood</tissue>
    </source>
</reference>
<feature type="transmembrane region" description="Helical" evidence="2">
    <location>
        <begin position="197"/>
        <end position="219"/>
    </location>
</feature>
<accession>A0A6A4S324</accession>
<organism evidence="3 4">
    <name type="scientific">Scophthalmus maximus</name>
    <name type="common">Turbot</name>
    <name type="synonym">Psetta maxima</name>
    <dbReference type="NCBI Taxonomy" id="52904"/>
    <lineage>
        <taxon>Eukaryota</taxon>
        <taxon>Metazoa</taxon>
        <taxon>Chordata</taxon>
        <taxon>Craniata</taxon>
        <taxon>Vertebrata</taxon>
        <taxon>Euteleostomi</taxon>
        <taxon>Actinopterygii</taxon>
        <taxon>Neopterygii</taxon>
        <taxon>Teleostei</taxon>
        <taxon>Neoteleostei</taxon>
        <taxon>Acanthomorphata</taxon>
        <taxon>Carangaria</taxon>
        <taxon>Pleuronectiformes</taxon>
        <taxon>Pleuronectoidei</taxon>
        <taxon>Scophthalmidae</taxon>
        <taxon>Scophthalmus</taxon>
    </lineage>
</organism>